<dbReference type="VEuPathDB" id="FungiDB:MYCFIDRAFT_173271"/>
<gene>
    <name evidence="2" type="ORF">MYCFIDRAFT_173271</name>
</gene>
<dbReference type="GeneID" id="19332957"/>
<name>M3B4I1_PSEFD</name>
<dbReference type="Proteomes" id="UP000016932">
    <property type="component" value="Unassembled WGS sequence"/>
</dbReference>
<dbReference type="EMBL" id="KB446557">
    <property type="protein sequence ID" value="EME84242.1"/>
    <property type="molecule type" value="Genomic_DNA"/>
</dbReference>
<dbReference type="KEGG" id="pfj:MYCFIDRAFT_173271"/>
<evidence type="ECO:0000313" key="3">
    <source>
        <dbReference type="Proteomes" id="UP000016932"/>
    </source>
</evidence>
<dbReference type="RefSeq" id="XP_007924866.1">
    <property type="nucleotide sequence ID" value="XM_007926675.1"/>
</dbReference>
<dbReference type="AlphaFoldDB" id="M3B4I1"/>
<accession>M3B4I1</accession>
<evidence type="ECO:0000256" key="1">
    <source>
        <dbReference type="SAM" id="MobiDB-lite"/>
    </source>
</evidence>
<proteinExistence type="predicted"/>
<keyword evidence="3" id="KW-1185">Reference proteome</keyword>
<organism evidence="2 3">
    <name type="scientific">Pseudocercospora fijiensis (strain CIRAD86)</name>
    <name type="common">Black leaf streak disease fungus</name>
    <name type="synonym">Mycosphaerella fijiensis</name>
    <dbReference type="NCBI Taxonomy" id="383855"/>
    <lineage>
        <taxon>Eukaryota</taxon>
        <taxon>Fungi</taxon>
        <taxon>Dikarya</taxon>
        <taxon>Ascomycota</taxon>
        <taxon>Pezizomycotina</taxon>
        <taxon>Dothideomycetes</taxon>
        <taxon>Dothideomycetidae</taxon>
        <taxon>Mycosphaerellales</taxon>
        <taxon>Mycosphaerellaceae</taxon>
        <taxon>Pseudocercospora</taxon>
    </lineage>
</organism>
<feature type="region of interest" description="Disordered" evidence="1">
    <location>
        <begin position="1"/>
        <end position="33"/>
    </location>
</feature>
<evidence type="ECO:0000313" key="2">
    <source>
        <dbReference type="EMBL" id="EME84242.1"/>
    </source>
</evidence>
<protein>
    <submittedName>
        <fullName evidence="2">Uncharacterized protein</fullName>
    </submittedName>
</protein>
<dbReference type="HOGENOM" id="CLU_2590763_0_0_1"/>
<reference evidence="2 3" key="1">
    <citation type="journal article" date="2012" name="PLoS Pathog.">
        <title>Diverse lifestyles and strategies of plant pathogenesis encoded in the genomes of eighteen Dothideomycetes fungi.</title>
        <authorList>
            <person name="Ohm R.A."/>
            <person name="Feau N."/>
            <person name="Henrissat B."/>
            <person name="Schoch C.L."/>
            <person name="Horwitz B.A."/>
            <person name="Barry K.W."/>
            <person name="Condon B.J."/>
            <person name="Copeland A.C."/>
            <person name="Dhillon B."/>
            <person name="Glaser F."/>
            <person name="Hesse C.N."/>
            <person name="Kosti I."/>
            <person name="LaButti K."/>
            <person name="Lindquist E.A."/>
            <person name="Lucas S."/>
            <person name="Salamov A.A."/>
            <person name="Bradshaw R.E."/>
            <person name="Ciuffetti L."/>
            <person name="Hamelin R.C."/>
            <person name="Kema G.H.J."/>
            <person name="Lawrence C."/>
            <person name="Scott J.A."/>
            <person name="Spatafora J.W."/>
            <person name="Turgeon B.G."/>
            <person name="de Wit P.J.G.M."/>
            <person name="Zhong S."/>
            <person name="Goodwin S.B."/>
            <person name="Grigoriev I.V."/>
        </authorList>
    </citation>
    <scope>NUCLEOTIDE SEQUENCE [LARGE SCALE GENOMIC DNA]</scope>
    <source>
        <strain evidence="2 3">CIRAD86</strain>
    </source>
</reference>
<sequence length="80" mass="8650">MRPIPSPSRLLGRIRRHDGMGKPWPRKSGPAEMLLNDPRRALDMDKSKSRAALGNVKGDPSHSTAAGMVIVISAANEAYS</sequence>